<organism evidence="2 3">
    <name type="scientific">Mycena alexandri</name>
    <dbReference type="NCBI Taxonomy" id="1745969"/>
    <lineage>
        <taxon>Eukaryota</taxon>
        <taxon>Fungi</taxon>
        <taxon>Dikarya</taxon>
        <taxon>Basidiomycota</taxon>
        <taxon>Agaricomycotina</taxon>
        <taxon>Agaricomycetes</taxon>
        <taxon>Agaricomycetidae</taxon>
        <taxon>Agaricales</taxon>
        <taxon>Marasmiineae</taxon>
        <taxon>Mycenaceae</taxon>
        <taxon>Mycena</taxon>
    </lineage>
</organism>
<keyword evidence="3" id="KW-1185">Reference proteome</keyword>
<dbReference type="AlphaFoldDB" id="A0AAD6TNK9"/>
<feature type="region of interest" description="Disordered" evidence="1">
    <location>
        <begin position="192"/>
        <end position="233"/>
    </location>
</feature>
<proteinExistence type="predicted"/>
<name>A0AAD6TNK9_9AGAR</name>
<protein>
    <submittedName>
        <fullName evidence="2">Uncharacterized protein</fullName>
    </submittedName>
</protein>
<reference evidence="2" key="1">
    <citation type="submission" date="2023-03" db="EMBL/GenBank/DDBJ databases">
        <title>Massive genome expansion in bonnet fungi (Mycena s.s.) driven by repeated elements and novel gene families across ecological guilds.</title>
        <authorList>
            <consortium name="Lawrence Berkeley National Laboratory"/>
            <person name="Harder C.B."/>
            <person name="Miyauchi S."/>
            <person name="Viragh M."/>
            <person name="Kuo A."/>
            <person name="Thoen E."/>
            <person name="Andreopoulos B."/>
            <person name="Lu D."/>
            <person name="Skrede I."/>
            <person name="Drula E."/>
            <person name="Henrissat B."/>
            <person name="Morin E."/>
            <person name="Kohler A."/>
            <person name="Barry K."/>
            <person name="LaButti K."/>
            <person name="Morin E."/>
            <person name="Salamov A."/>
            <person name="Lipzen A."/>
            <person name="Mereny Z."/>
            <person name="Hegedus B."/>
            <person name="Baldrian P."/>
            <person name="Stursova M."/>
            <person name="Weitz H."/>
            <person name="Taylor A."/>
            <person name="Grigoriev I.V."/>
            <person name="Nagy L.G."/>
            <person name="Martin F."/>
            <person name="Kauserud H."/>
        </authorList>
    </citation>
    <scope>NUCLEOTIDE SEQUENCE</scope>
    <source>
        <strain evidence="2">CBHHK200</strain>
    </source>
</reference>
<accession>A0AAD6TNK9</accession>
<evidence type="ECO:0000313" key="2">
    <source>
        <dbReference type="EMBL" id="KAJ7047112.1"/>
    </source>
</evidence>
<evidence type="ECO:0000313" key="3">
    <source>
        <dbReference type="Proteomes" id="UP001218188"/>
    </source>
</evidence>
<evidence type="ECO:0000256" key="1">
    <source>
        <dbReference type="SAM" id="MobiDB-lite"/>
    </source>
</evidence>
<gene>
    <name evidence="2" type="ORF">C8F04DRAFT_1308904</name>
</gene>
<sequence length="243" mass="26315">MNIRGTQFQFFFSIHNFNSVPPPIARKTKKSSRACPLSPPFSNCSLKEEDADADIASSTSLPSCLYVTTSTITTTPAIRGRQLKWLRPRRVHCSRLHTHLLAVEMSAEEGICELEAKRLERQPGNSNCADRSGATGRVLQIRAWVKGKLKAPVRYIAFDAYSSKLNPAAILAPVSSGPSHGVTGALRRDNAANACQDSEVEGRKEPPRAGGRSNAGGMGMGTMHTTDRRPNPRIHAALGQLGV</sequence>
<dbReference type="Proteomes" id="UP001218188">
    <property type="component" value="Unassembled WGS sequence"/>
</dbReference>
<comment type="caution">
    <text evidence="2">The sequence shown here is derived from an EMBL/GenBank/DDBJ whole genome shotgun (WGS) entry which is preliminary data.</text>
</comment>
<dbReference type="EMBL" id="JARJCM010000002">
    <property type="protein sequence ID" value="KAJ7047112.1"/>
    <property type="molecule type" value="Genomic_DNA"/>
</dbReference>